<gene>
    <name evidence="7" type="ORF">JD276_09250</name>
</gene>
<accession>A0A934Q6L7</accession>
<keyword evidence="5" id="KW-0460">Magnesium</keyword>
<dbReference type="SFLD" id="SFLDS00005">
    <property type="entry name" value="Isoprenoid_Synthase_Type_I"/>
    <property type="match status" value="1"/>
</dbReference>
<dbReference type="AlphaFoldDB" id="A0A934Q6L7"/>
<dbReference type="InterPro" id="IPR008949">
    <property type="entry name" value="Isoprenoid_synthase_dom_sf"/>
</dbReference>
<evidence type="ECO:0000256" key="3">
    <source>
        <dbReference type="ARBA" id="ARBA00022679"/>
    </source>
</evidence>
<dbReference type="SFLD" id="SFLDG01017">
    <property type="entry name" value="Polyprenyl_Transferase_Like"/>
    <property type="match status" value="1"/>
</dbReference>
<dbReference type="GO" id="GO:0004659">
    <property type="term" value="F:prenyltransferase activity"/>
    <property type="evidence" value="ECO:0007669"/>
    <property type="project" value="InterPro"/>
</dbReference>
<keyword evidence="3 6" id="KW-0808">Transferase</keyword>
<dbReference type="InterPro" id="IPR033749">
    <property type="entry name" value="Polyprenyl_synt_CS"/>
</dbReference>
<dbReference type="CDD" id="cd00685">
    <property type="entry name" value="Trans_IPPS_HT"/>
    <property type="match status" value="1"/>
</dbReference>
<dbReference type="PROSITE" id="PS00444">
    <property type="entry name" value="POLYPRENYL_SYNTHASE_2"/>
    <property type="match status" value="1"/>
</dbReference>
<comment type="caution">
    <text evidence="7">The sequence shown here is derived from an EMBL/GenBank/DDBJ whole genome shotgun (WGS) entry which is preliminary data.</text>
</comment>
<dbReference type="RefSeq" id="WP_200115352.1">
    <property type="nucleotide sequence ID" value="NZ_JAEHOH010000011.1"/>
</dbReference>
<keyword evidence="8" id="KW-1185">Reference proteome</keyword>
<dbReference type="GO" id="GO:0046872">
    <property type="term" value="F:metal ion binding"/>
    <property type="evidence" value="ECO:0007669"/>
    <property type="project" value="UniProtKB-KW"/>
</dbReference>
<protein>
    <submittedName>
        <fullName evidence="7">Polyprenyl synthetase family protein</fullName>
    </submittedName>
</protein>
<evidence type="ECO:0000256" key="4">
    <source>
        <dbReference type="ARBA" id="ARBA00022723"/>
    </source>
</evidence>
<organism evidence="7 8">
    <name type="scientific">Leucobacter chromiisoli</name>
    <dbReference type="NCBI Taxonomy" id="2796471"/>
    <lineage>
        <taxon>Bacteria</taxon>
        <taxon>Bacillati</taxon>
        <taxon>Actinomycetota</taxon>
        <taxon>Actinomycetes</taxon>
        <taxon>Micrococcales</taxon>
        <taxon>Microbacteriaceae</taxon>
        <taxon>Leucobacter</taxon>
    </lineage>
</organism>
<evidence type="ECO:0000313" key="8">
    <source>
        <dbReference type="Proteomes" id="UP000608530"/>
    </source>
</evidence>
<dbReference type="Gene3D" id="1.10.600.10">
    <property type="entry name" value="Farnesyl Diphosphate Synthase"/>
    <property type="match status" value="1"/>
</dbReference>
<sequence length="367" mass="40367">MHETTRLAGLIQERITDRLAEHRQLLEPLGPDAAPLLDEAFDFLSGGKRFRAQFAVLGYRAVRPLDLDGEIDAELGRVLDAACALEFFHAAALIHDDVIDRSDTRRGRPAVHRAFASLHGQSGWRGAADHFGLAGAILLGDLLQSWADELMQSATEAGDDRRGSRAAREHFNRMRSEVAVGQYLDVLEEQQPAFADDREQLERSTRVLVYKSAKYSVEAPLLIGGALAGATEEQERALAAFGLPVGVAFQLRDDLLGVFGDEEVTGKPSGGDLTEGKRTVLVTLARRDLPTTQRLIFDDLLGTGDLDDEQIVMLQRTIRDSGAVERVEEMIARNVERATRSLREAPIAEDAAARLTLLAERTTQRSH</sequence>
<comment type="similarity">
    <text evidence="2 6">Belongs to the FPP/GGPP synthase family.</text>
</comment>
<evidence type="ECO:0000256" key="1">
    <source>
        <dbReference type="ARBA" id="ARBA00001946"/>
    </source>
</evidence>
<dbReference type="SUPFAM" id="SSF48576">
    <property type="entry name" value="Terpenoid synthases"/>
    <property type="match status" value="1"/>
</dbReference>
<dbReference type="Pfam" id="PF00348">
    <property type="entry name" value="polyprenyl_synt"/>
    <property type="match status" value="1"/>
</dbReference>
<dbReference type="Proteomes" id="UP000608530">
    <property type="component" value="Unassembled WGS sequence"/>
</dbReference>
<dbReference type="GO" id="GO:0008299">
    <property type="term" value="P:isoprenoid biosynthetic process"/>
    <property type="evidence" value="ECO:0007669"/>
    <property type="project" value="InterPro"/>
</dbReference>
<dbReference type="InterPro" id="IPR000092">
    <property type="entry name" value="Polyprenyl_synt"/>
</dbReference>
<dbReference type="EMBL" id="JAEHOH010000011">
    <property type="protein sequence ID" value="MBK0419219.1"/>
    <property type="molecule type" value="Genomic_DNA"/>
</dbReference>
<evidence type="ECO:0000256" key="6">
    <source>
        <dbReference type="RuleBase" id="RU004466"/>
    </source>
</evidence>
<comment type="cofactor">
    <cofactor evidence="1">
        <name>Mg(2+)</name>
        <dbReference type="ChEBI" id="CHEBI:18420"/>
    </cofactor>
</comment>
<reference evidence="7" key="1">
    <citation type="submission" date="2020-12" db="EMBL/GenBank/DDBJ databases">
        <title>Leucobacter sp. CAS1, isolated from Chromium sludge.</title>
        <authorList>
            <person name="Xu Z."/>
        </authorList>
    </citation>
    <scope>NUCLEOTIDE SEQUENCE</scope>
    <source>
        <strain evidence="7">CSA1</strain>
    </source>
</reference>
<name>A0A934Q6L7_9MICO</name>
<dbReference type="PROSITE" id="PS00723">
    <property type="entry name" value="POLYPRENYL_SYNTHASE_1"/>
    <property type="match status" value="1"/>
</dbReference>
<proteinExistence type="inferred from homology"/>
<evidence type="ECO:0000256" key="5">
    <source>
        <dbReference type="ARBA" id="ARBA00022842"/>
    </source>
</evidence>
<evidence type="ECO:0000313" key="7">
    <source>
        <dbReference type="EMBL" id="MBK0419219.1"/>
    </source>
</evidence>
<dbReference type="PANTHER" id="PTHR12001:SF85">
    <property type="entry name" value="SHORT CHAIN ISOPRENYL DIPHOSPHATE SYNTHASE"/>
    <property type="match status" value="1"/>
</dbReference>
<evidence type="ECO:0000256" key="2">
    <source>
        <dbReference type="ARBA" id="ARBA00006706"/>
    </source>
</evidence>
<keyword evidence="4" id="KW-0479">Metal-binding</keyword>
<dbReference type="PANTHER" id="PTHR12001">
    <property type="entry name" value="GERANYLGERANYL PYROPHOSPHATE SYNTHASE"/>
    <property type="match status" value="1"/>
</dbReference>